<evidence type="ECO:0000256" key="1">
    <source>
        <dbReference type="ARBA" id="ARBA00042002"/>
    </source>
</evidence>
<dbReference type="GO" id="GO:0009055">
    <property type="term" value="F:electron transfer activity"/>
    <property type="evidence" value="ECO:0007669"/>
    <property type="project" value="InterPro"/>
</dbReference>
<accession>A0A2S8R770</accession>
<dbReference type="InterPro" id="IPR033948">
    <property type="entry name" value="ETF_beta_N"/>
</dbReference>
<dbReference type="RefSeq" id="WP_038286663.1">
    <property type="nucleotide sequence ID" value="NZ_NEMB01000003.1"/>
</dbReference>
<dbReference type="PIRSF" id="PIRSF000090">
    <property type="entry name" value="Beta-ETF"/>
    <property type="match status" value="1"/>
</dbReference>
<dbReference type="AlphaFoldDB" id="A0A2S8R770"/>
<name>A0A2S8R770_9FIRM</name>
<dbReference type="InterPro" id="IPR014729">
    <property type="entry name" value="Rossmann-like_a/b/a_fold"/>
</dbReference>
<dbReference type="Pfam" id="PF01012">
    <property type="entry name" value="ETF"/>
    <property type="match status" value="1"/>
</dbReference>
<proteinExistence type="predicted"/>
<dbReference type="OrthoDB" id="9804960at2"/>
<dbReference type="Proteomes" id="UP000239720">
    <property type="component" value="Unassembled WGS sequence"/>
</dbReference>
<organism evidence="3 4">
    <name type="scientific">Acetivibrio saccincola</name>
    <dbReference type="NCBI Taxonomy" id="1677857"/>
    <lineage>
        <taxon>Bacteria</taxon>
        <taxon>Bacillati</taxon>
        <taxon>Bacillota</taxon>
        <taxon>Clostridia</taxon>
        <taxon>Eubacteriales</taxon>
        <taxon>Oscillospiraceae</taxon>
        <taxon>Acetivibrio</taxon>
    </lineage>
</organism>
<dbReference type="PANTHER" id="PTHR21294:SF17">
    <property type="entry name" value="PROTEIN FIXA"/>
    <property type="match status" value="1"/>
</dbReference>
<dbReference type="PANTHER" id="PTHR21294">
    <property type="entry name" value="ELECTRON TRANSFER FLAVOPROTEIN BETA-SUBUNIT"/>
    <property type="match status" value="1"/>
</dbReference>
<dbReference type="CDD" id="cd01714">
    <property type="entry name" value="ETF_beta"/>
    <property type="match status" value="1"/>
</dbReference>
<evidence type="ECO:0000313" key="4">
    <source>
        <dbReference type="Proteomes" id="UP000239720"/>
    </source>
</evidence>
<dbReference type="InterPro" id="IPR014730">
    <property type="entry name" value="ETF_a/b_N"/>
</dbReference>
<dbReference type="SUPFAM" id="SSF52402">
    <property type="entry name" value="Adenine nucleotide alpha hydrolases-like"/>
    <property type="match status" value="1"/>
</dbReference>
<evidence type="ECO:0000259" key="2">
    <source>
        <dbReference type="SMART" id="SM00893"/>
    </source>
</evidence>
<dbReference type="SMART" id="SM00893">
    <property type="entry name" value="ETF"/>
    <property type="match status" value="1"/>
</dbReference>
<reference evidence="3 4" key="1">
    <citation type="journal article" date="2018" name="Syst. Appl. Microbiol.">
        <title>Characterization and high-quality draft genome sequence of Herbivorax saccincola A7, an anaerobic, alkaliphilic, thermophilic, cellulolytic, and xylanolytic bacterium.</title>
        <authorList>
            <person name="Aikawa S."/>
            <person name="Baramee S."/>
            <person name="Sermsathanaswadi J."/>
            <person name="Thianheng P."/>
            <person name="Tachaapaikoon C."/>
            <person name="Shikata A."/>
            <person name="Waeonukul R."/>
            <person name="Pason P."/>
            <person name="Ratanakhanokchai K."/>
            <person name="Kosugi A."/>
        </authorList>
    </citation>
    <scope>NUCLEOTIDE SEQUENCE [LARGE SCALE GENOMIC DNA]</scope>
    <source>
        <strain evidence="3 4">A7</strain>
    </source>
</reference>
<dbReference type="InterPro" id="IPR012255">
    <property type="entry name" value="ETF_b"/>
</dbReference>
<gene>
    <name evidence="3" type="ORF">B9R14_01915</name>
</gene>
<evidence type="ECO:0000313" key="3">
    <source>
        <dbReference type="EMBL" id="PQQ65646.1"/>
    </source>
</evidence>
<sequence length="260" mass="28292">MDIIVCIKQVPNSNQVKLNSVTNVIERGDMKGIINPNDLFALEEAMKIKDCFGGTVKVISMGVPSTAFLLKKAVSLGADEAVLLSDPAFKGSDTLATSYILSAGIKKMGKFDLIICGQHTADGGTGHVGPGIGITLNIPYIVNVNHIENISNYTIQCRRDNDTGYDIIKAHLPCVISVAKNINQPRFVSLNGIKKARRTQIKVWNSEELGVNKNLCGLAGSPTRVKETYTPCFLQTCEFLEGSPKEQAKEIINRIIKLKC</sequence>
<dbReference type="Gene3D" id="3.40.50.620">
    <property type="entry name" value="HUPs"/>
    <property type="match status" value="1"/>
</dbReference>
<protein>
    <recommendedName>
        <fullName evidence="1">Electron transfer flavoprotein small subunit</fullName>
    </recommendedName>
</protein>
<feature type="domain" description="Electron transfer flavoprotein alpha/beta-subunit N-terminal" evidence="2">
    <location>
        <begin position="22"/>
        <end position="213"/>
    </location>
</feature>
<dbReference type="EMBL" id="NEMB01000003">
    <property type="protein sequence ID" value="PQQ65646.1"/>
    <property type="molecule type" value="Genomic_DNA"/>
</dbReference>
<comment type="caution">
    <text evidence="3">The sequence shown here is derived from an EMBL/GenBank/DDBJ whole genome shotgun (WGS) entry which is preliminary data.</text>
</comment>